<dbReference type="Proteomes" id="UP000001822">
    <property type="component" value="Chromosome"/>
</dbReference>
<evidence type="ECO:0000313" key="8">
    <source>
        <dbReference type="Proteomes" id="UP000001822"/>
    </source>
</evidence>
<reference evidence="7 8" key="1">
    <citation type="journal article" date="2007" name="Appl. Environ. Microbiol.">
        <title>Genome sequence of the cellulolytic gliding bacterium Cytophaga hutchinsonii.</title>
        <authorList>
            <person name="Xie G."/>
            <person name="Bruce D.C."/>
            <person name="Challacombe J.F."/>
            <person name="Chertkov O."/>
            <person name="Detter J.C."/>
            <person name="Gilna P."/>
            <person name="Han C.S."/>
            <person name="Lucas S."/>
            <person name="Misra M."/>
            <person name="Myers G.L."/>
            <person name="Richardson P."/>
            <person name="Tapia R."/>
            <person name="Thayer N."/>
            <person name="Thompson L.S."/>
            <person name="Brettin T.S."/>
            <person name="Henrissat B."/>
            <person name="Wilson D.B."/>
            <person name="McBride M.J."/>
        </authorList>
    </citation>
    <scope>NUCLEOTIDE SEQUENCE [LARGE SCALE GENOMIC DNA]</scope>
    <source>
        <strain evidence="8">ATCC 33406 / DSM 1761 / CIP 103989 / NBRC 15051 / NCIMB 9469 / D465</strain>
    </source>
</reference>
<dbReference type="GO" id="GO:0004849">
    <property type="term" value="F:uridine kinase activity"/>
    <property type="evidence" value="ECO:0007669"/>
    <property type="project" value="UniProtKB-EC"/>
</dbReference>
<dbReference type="GO" id="GO:0044206">
    <property type="term" value="P:UMP salvage"/>
    <property type="evidence" value="ECO:0007669"/>
    <property type="project" value="UniProtKB-UniPathway"/>
</dbReference>
<dbReference type="InterPro" id="IPR006083">
    <property type="entry name" value="PRK/URK"/>
</dbReference>
<name>A0A6N4SMC3_CYTH3</name>
<dbReference type="EC" id="2.7.1.48" evidence="2"/>
<dbReference type="PRINTS" id="PR00988">
    <property type="entry name" value="URIDINKINASE"/>
</dbReference>
<dbReference type="Gene3D" id="3.40.50.300">
    <property type="entry name" value="P-loop containing nucleotide triphosphate hydrolases"/>
    <property type="match status" value="1"/>
</dbReference>
<evidence type="ECO:0000313" key="7">
    <source>
        <dbReference type="EMBL" id="ABG57408.1"/>
    </source>
</evidence>
<evidence type="ECO:0000256" key="4">
    <source>
        <dbReference type="ARBA" id="ARBA00022741"/>
    </source>
</evidence>
<dbReference type="UniPathway" id="UPA00574">
    <property type="reaction ID" value="UER00637"/>
</dbReference>
<dbReference type="EMBL" id="CP000383">
    <property type="protein sequence ID" value="ABG57408.1"/>
    <property type="molecule type" value="Genomic_DNA"/>
</dbReference>
<evidence type="ECO:0000259" key="6">
    <source>
        <dbReference type="Pfam" id="PF00485"/>
    </source>
</evidence>
<dbReference type="CDD" id="cd02023">
    <property type="entry name" value="UMPK"/>
    <property type="match status" value="1"/>
</dbReference>
<evidence type="ECO:0000256" key="3">
    <source>
        <dbReference type="ARBA" id="ARBA00022679"/>
    </source>
</evidence>
<gene>
    <name evidence="7" type="primary">udk</name>
    <name evidence="7" type="ordered locus">CHU_0115</name>
</gene>
<dbReference type="SMR" id="A0A6N4SMC3"/>
<dbReference type="Pfam" id="PF00485">
    <property type="entry name" value="PRK"/>
    <property type="match status" value="1"/>
</dbReference>
<keyword evidence="8" id="KW-1185">Reference proteome</keyword>
<accession>A0A6N4SMC3</accession>
<evidence type="ECO:0000256" key="1">
    <source>
        <dbReference type="ARBA" id="ARBA00004690"/>
    </source>
</evidence>
<dbReference type="AlphaFoldDB" id="A0A6N4SMC3"/>
<sequence>MKPPLVIGICGGSASGKTYLKDVLIENSPAGKVQEFTLDSYYLPREWQKADANGYLNFDLPEAFNTQKMIYDFMDLSSGFSIEQPIYKYKNVPLSIDFKIVEPAPVIIAEGIFLFYYKEMRERIDKKIFIDAPFEVKRQRRIERDVRERGYEVPEIHYRFDNHAQESYNTYVLPYVQEVDYVIENQQMLDSAIPALLKQIKDY</sequence>
<dbReference type="InterPro" id="IPR027417">
    <property type="entry name" value="P-loop_NTPase"/>
</dbReference>
<organism evidence="7 8">
    <name type="scientific">Cytophaga hutchinsonii (strain ATCC 33406 / DSM 1761 / CIP 103989 / NBRC 15051 / NCIMB 9469 / D465)</name>
    <dbReference type="NCBI Taxonomy" id="269798"/>
    <lineage>
        <taxon>Bacteria</taxon>
        <taxon>Pseudomonadati</taxon>
        <taxon>Bacteroidota</taxon>
        <taxon>Cytophagia</taxon>
        <taxon>Cytophagales</taxon>
        <taxon>Cytophagaceae</taxon>
        <taxon>Cytophaga</taxon>
    </lineage>
</organism>
<dbReference type="RefSeq" id="WP_011583524.1">
    <property type="nucleotide sequence ID" value="NC_008255.1"/>
</dbReference>
<keyword evidence="3 7" id="KW-0808">Transferase</keyword>
<comment type="pathway">
    <text evidence="1">Pyrimidine metabolism; UMP biosynthesis via salvage pathway; UMP from uridine: step 1/1.</text>
</comment>
<protein>
    <recommendedName>
        <fullName evidence="2">uridine/cytidine kinase</fullName>
        <ecNumber evidence="2">2.7.1.48</ecNumber>
    </recommendedName>
</protein>
<proteinExistence type="predicted"/>
<dbReference type="SUPFAM" id="SSF52540">
    <property type="entry name" value="P-loop containing nucleoside triphosphate hydrolases"/>
    <property type="match status" value="1"/>
</dbReference>
<evidence type="ECO:0000256" key="2">
    <source>
        <dbReference type="ARBA" id="ARBA00012137"/>
    </source>
</evidence>
<dbReference type="OrthoDB" id="9777642at2"/>
<dbReference type="GO" id="GO:0005524">
    <property type="term" value="F:ATP binding"/>
    <property type="evidence" value="ECO:0007669"/>
    <property type="project" value="InterPro"/>
</dbReference>
<dbReference type="PANTHER" id="PTHR10285">
    <property type="entry name" value="URIDINE KINASE"/>
    <property type="match status" value="1"/>
</dbReference>
<dbReference type="InterPro" id="IPR000764">
    <property type="entry name" value="Uridine_kinase-like"/>
</dbReference>
<evidence type="ECO:0000256" key="5">
    <source>
        <dbReference type="ARBA" id="ARBA00022777"/>
    </source>
</evidence>
<dbReference type="KEGG" id="chu:CHU_0115"/>
<feature type="domain" description="Phosphoribulokinase/uridine kinase" evidence="6">
    <location>
        <begin position="6"/>
        <end position="186"/>
    </location>
</feature>
<keyword evidence="4" id="KW-0547">Nucleotide-binding</keyword>
<keyword evidence="5 7" id="KW-0418">Kinase</keyword>